<evidence type="ECO:0000313" key="2">
    <source>
        <dbReference type="Proteomes" id="UP000199290"/>
    </source>
</evidence>
<dbReference type="STRING" id="375760.SAMN04488073_0110"/>
<gene>
    <name evidence="1" type="ORF">SAMN04488073_0110</name>
</gene>
<accession>A0A1I6G732</accession>
<name>A0A1I6G732_9GAMM</name>
<dbReference type="OrthoDB" id="6399288at2"/>
<dbReference type="AlphaFoldDB" id="A0A1I6G732"/>
<proteinExistence type="predicted"/>
<evidence type="ECO:0000313" key="1">
    <source>
        <dbReference type="EMBL" id="SFR37995.1"/>
    </source>
</evidence>
<dbReference type="EMBL" id="FOYV01000001">
    <property type="protein sequence ID" value="SFR37995.1"/>
    <property type="molecule type" value="Genomic_DNA"/>
</dbReference>
<keyword evidence="2" id="KW-1185">Reference proteome</keyword>
<organism evidence="1 2">
    <name type="scientific">Marinobacter gudaonensis</name>
    <dbReference type="NCBI Taxonomy" id="375760"/>
    <lineage>
        <taxon>Bacteria</taxon>
        <taxon>Pseudomonadati</taxon>
        <taxon>Pseudomonadota</taxon>
        <taxon>Gammaproteobacteria</taxon>
        <taxon>Pseudomonadales</taxon>
        <taxon>Marinobacteraceae</taxon>
        <taxon>Marinobacter</taxon>
    </lineage>
</organism>
<reference evidence="2" key="1">
    <citation type="submission" date="2016-10" db="EMBL/GenBank/DDBJ databases">
        <authorList>
            <person name="Varghese N."/>
            <person name="Submissions S."/>
        </authorList>
    </citation>
    <scope>NUCLEOTIDE SEQUENCE [LARGE SCALE GENOMIC DNA]</scope>
    <source>
        <strain evidence="2">CGMCC 1.6294</strain>
    </source>
</reference>
<sequence>MIKNSFIKKQIEKSKRERRTSDFLRRLIFFVVEKSLIEHYGDDYSMKCLQSSVVISKILNDLGIKSREFVGAVCVSQVFKDSTRLPSWNGFWGEDHHAWTITEYGEVVDLTISALHAHPMSKEYNQVPMPPVWWGDTEHWPQILRYLPEGAVKLDLPENDAEDLEEFTARVLKELEQTLHNKSVDEVEYSPILHGIDALNKLHESGHPWLRGSYVLQEANIPHPPWVAERERQLMSEYSAKNQT</sequence>
<protein>
    <submittedName>
        <fullName evidence="1">Uncharacterized protein</fullName>
    </submittedName>
</protein>
<dbReference type="RefSeq" id="WP_139229614.1">
    <property type="nucleotide sequence ID" value="NZ_FOYV01000001.1"/>
</dbReference>
<dbReference type="Proteomes" id="UP000199290">
    <property type="component" value="Unassembled WGS sequence"/>
</dbReference>